<evidence type="ECO:0000256" key="4">
    <source>
        <dbReference type="ARBA" id="ARBA00023163"/>
    </source>
</evidence>
<accession>A0ABW5FLT6</accession>
<dbReference type="Gene3D" id="1.10.10.10">
    <property type="entry name" value="Winged helix-like DNA-binding domain superfamily/Winged helix DNA-binding domain"/>
    <property type="match status" value="1"/>
</dbReference>
<keyword evidence="3" id="KW-0238">DNA-binding</keyword>
<evidence type="ECO:0000259" key="5">
    <source>
        <dbReference type="PROSITE" id="PS50931"/>
    </source>
</evidence>
<dbReference type="Pfam" id="PF00126">
    <property type="entry name" value="HTH_1"/>
    <property type="match status" value="1"/>
</dbReference>
<dbReference type="InterPro" id="IPR005119">
    <property type="entry name" value="LysR_subst-bd"/>
</dbReference>
<protein>
    <submittedName>
        <fullName evidence="6">LysR family transcriptional regulator</fullName>
    </submittedName>
</protein>
<comment type="caution">
    <text evidence="6">The sequence shown here is derived from an EMBL/GenBank/DDBJ whole genome shotgun (WGS) entry which is preliminary data.</text>
</comment>
<dbReference type="SUPFAM" id="SSF53850">
    <property type="entry name" value="Periplasmic binding protein-like II"/>
    <property type="match status" value="1"/>
</dbReference>
<keyword evidence="4" id="KW-0804">Transcription</keyword>
<dbReference type="RefSeq" id="WP_378261926.1">
    <property type="nucleotide sequence ID" value="NZ_JBHUKR010000004.1"/>
</dbReference>
<evidence type="ECO:0000313" key="6">
    <source>
        <dbReference type="EMBL" id="MFD2415798.1"/>
    </source>
</evidence>
<gene>
    <name evidence="6" type="ORF">ACFSXZ_05600</name>
</gene>
<dbReference type="PANTHER" id="PTHR30118:SF15">
    <property type="entry name" value="TRANSCRIPTIONAL REGULATORY PROTEIN"/>
    <property type="match status" value="1"/>
</dbReference>
<name>A0ABW5FLT6_9PSEU</name>
<feature type="domain" description="HTH lysR-type" evidence="5">
    <location>
        <begin position="18"/>
        <end position="75"/>
    </location>
</feature>
<dbReference type="InterPro" id="IPR036388">
    <property type="entry name" value="WH-like_DNA-bd_sf"/>
</dbReference>
<proteinExistence type="inferred from homology"/>
<reference evidence="7" key="1">
    <citation type="journal article" date="2019" name="Int. J. Syst. Evol. Microbiol.">
        <title>The Global Catalogue of Microorganisms (GCM) 10K type strain sequencing project: providing services to taxonomists for standard genome sequencing and annotation.</title>
        <authorList>
            <consortium name="The Broad Institute Genomics Platform"/>
            <consortium name="The Broad Institute Genome Sequencing Center for Infectious Disease"/>
            <person name="Wu L."/>
            <person name="Ma J."/>
        </authorList>
    </citation>
    <scope>NUCLEOTIDE SEQUENCE [LARGE SCALE GENOMIC DNA]</scope>
    <source>
        <strain evidence="7">CGMCC 4.7645</strain>
    </source>
</reference>
<dbReference type="InterPro" id="IPR000847">
    <property type="entry name" value="LysR_HTH_N"/>
</dbReference>
<dbReference type="PROSITE" id="PS50931">
    <property type="entry name" value="HTH_LYSR"/>
    <property type="match status" value="1"/>
</dbReference>
<evidence type="ECO:0000256" key="1">
    <source>
        <dbReference type="ARBA" id="ARBA00009437"/>
    </source>
</evidence>
<keyword evidence="7" id="KW-1185">Reference proteome</keyword>
<keyword evidence="2" id="KW-0805">Transcription regulation</keyword>
<dbReference type="InterPro" id="IPR050389">
    <property type="entry name" value="LysR-type_TF"/>
</dbReference>
<evidence type="ECO:0000256" key="2">
    <source>
        <dbReference type="ARBA" id="ARBA00023015"/>
    </source>
</evidence>
<dbReference type="PANTHER" id="PTHR30118">
    <property type="entry name" value="HTH-TYPE TRANSCRIPTIONAL REGULATOR LEUO-RELATED"/>
    <property type="match status" value="1"/>
</dbReference>
<evidence type="ECO:0000313" key="7">
    <source>
        <dbReference type="Proteomes" id="UP001597417"/>
    </source>
</evidence>
<dbReference type="PRINTS" id="PR00039">
    <property type="entry name" value="HTHLYSR"/>
</dbReference>
<dbReference type="InterPro" id="IPR036390">
    <property type="entry name" value="WH_DNA-bd_sf"/>
</dbReference>
<comment type="similarity">
    <text evidence="1">Belongs to the LysR transcriptional regulatory family.</text>
</comment>
<sequence>MSHINERDVEAAVKLSNLDLNLLVSLDMLLEERSVTRAAARLGLSQPALSGALARLRRHFDDPLLVRSGNKSELSPLAQALRLRTSYALNEVERVFASEAVFDPATSQRTFTVQASDYAMAVLGPRVAQVLADRAPDVMLRFEGHSSTATDSPTDWLRGVDGMILPRGFVFDLPSSDLFTDEWVCVADQDNGAVGDALTMTDVAEMPWVLTYHGPTRFLSAVRQLEQLGIEPRVQAVVESFLALPFYIAGTNRLGLVQRHLADVLAPGNRLRVLACPWDVVPVVETLWWHPLHTRDPGHAWLRSVLTETSRHLSRRP</sequence>
<dbReference type="Gene3D" id="3.40.190.10">
    <property type="entry name" value="Periplasmic binding protein-like II"/>
    <property type="match status" value="2"/>
</dbReference>
<dbReference type="Proteomes" id="UP001597417">
    <property type="component" value="Unassembled WGS sequence"/>
</dbReference>
<dbReference type="Pfam" id="PF03466">
    <property type="entry name" value="LysR_substrate"/>
    <property type="match status" value="1"/>
</dbReference>
<dbReference type="EMBL" id="JBHUKR010000004">
    <property type="protein sequence ID" value="MFD2415798.1"/>
    <property type="molecule type" value="Genomic_DNA"/>
</dbReference>
<dbReference type="SUPFAM" id="SSF46785">
    <property type="entry name" value="Winged helix' DNA-binding domain"/>
    <property type="match status" value="1"/>
</dbReference>
<evidence type="ECO:0000256" key="3">
    <source>
        <dbReference type="ARBA" id="ARBA00023125"/>
    </source>
</evidence>
<organism evidence="6 7">
    <name type="scientific">Amycolatopsis pigmentata</name>
    <dbReference type="NCBI Taxonomy" id="450801"/>
    <lineage>
        <taxon>Bacteria</taxon>
        <taxon>Bacillati</taxon>
        <taxon>Actinomycetota</taxon>
        <taxon>Actinomycetes</taxon>
        <taxon>Pseudonocardiales</taxon>
        <taxon>Pseudonocardiaceae</taxon>
        <taxon>Amycolatopsis</taxon>
    </lineage>
</organism>